<keyword evidence="3" id="KW-1003">Cell membrane</keyword>
<name>A0A2Z2P0A5_9GAMM</name>
<evidence type="ECO:0000256" key="2">
    <source>
        <dbReference type="ARBA" id="ARBA00022448"/>
    </source>
</evidence>
<dbReference type="PROSITE" id="PS50850">
    <property type="entry name" value="MFS"/>
    <property type="match status" value="1"/>
</dbReference>
<evidence type="ECO:0000313" key="10">
    <source>
        <dbReference type="Proteomes" id="UP000250079"/>
    </source>
</evidence>
<dbReference type="InterPro" id="IPR005829">
    <property type="entry name" value="Sugar_transporter_CS"/>
</dbReference>
<dbReference type="Gene3D" id="1.20.1250.20">
    <property type="entry name" value="MFS general substrate transporter like domains"/>
    <property type="match status" value="2"/>
</dbReference>
<dbReference type="InterPro" id="IPR011701">
    <property type="entry name" value="MFS"/>
</dbReference>
<feature type="transmembrane region" description="Helical" evidence="7">
    <location>
        <begin position="44"/>
        <end position="64"/>
    </location>
</feature>
<keyword evidence="5 7" id="KW-1133">Transmembrane helix</keyword>
<evidence type="ECO:0000256" key="1">
    <source>
        <dbReference type="ARBA" id="ARBA00004651"/>
    </source>
</evidence>
<gene>
    <name evidence="9" type="primary">yhjE</name>
    <name evidence="9" type="ORF">IMCC3135_28195</name>
</gene>
<dbReference type="PANTHER" id="PTHR43045:SF2">
    <property type="entry name" value="INNER MEMBRANE METABOLITE TRANSPORT PROTEIN YHJE"/>
    <property type="match status" value="1"/>
</dbReference>
<dbReference type="GO" id="GO:0022857">
    <property type="term" value="F:transmembrane transporter activity"/>
    <property type="evidence" value="ECO:0007669"/>
    <property type="project" value="InterPro"/>
</dbReference>
<protein>
    <submittedName>
        <fullName evidence="9">Inner membrane metabolite transport protein YhjE</fullName>
    </submittedName>
</protein>
<feature type="transmembrane region" description="Helical" evidence="7">
    <location>
        <begin position="127"/>
        <end position="147"/>
    </location>
</feature>
<feature type="transmembrane region" description="Helical" evidence="7">
    <location>
        <begin position="103"/>
        <end position="121"/>
    </location>
</feature>
<dbReference type="InterPro" id="IPR020846">
    <property type="entry name" value="MFS_dom"/>
</dbReference>
<dbReference type="PROSITE" id="PS00216">
    <property type="entry name" value="SUGAR_TRANSPORT_1"/>
    <property type="match status" value="1"/>
</dbReference>
<feature type="domain" description="Major facilitator superfamily (MFS) profile" evidence="8">
    <location>
        <begin position="29"/>
        <end position="440"/>
    </location>
</feature>
<feature type="transmembrane region" description="Helical" evidence="7">
    <location>
        <begin position="346"/>
        <end position="365"/>
    </location>
</feature>
<feature type="transmembrane region" description="Helical" evidence="7">
    <location>
        <begin position="289"/>
        <end position="310"/>
    </location>
</feature>
<keyword evidence="10" id="KW-1185">Reference proteome</keyword>
<dbReference type="SUPFAM" id="SSF103473">
    <property type="entry name" value="MFS general substrate transporter"/>
    <property type="match status" value="1"/>
</dbReference>
<feature type="transmembrane region" description="Helical" evidence="7">
    <location>
        <begin position="256"/>
        <end position="283"/>
    </location>
</feature>
<keyword evidence="2" id="KW-0813">Transport</keyword>
<feature type="transmembrane region" description="Helical" evidence="7">
    <location>
        <begin position="386"/>
        <end position="406"/>
    </location>
</feature>
<dbReference type="GO" id="GO:0005886">
    <property type="term" value="C:plasma membrane"/>
    <property type="evidence" value="ECO:0007669"/>
    <property type="project" value="UniProtKB-SubCell"/>
</dbReference>
<evidence type="ECO:0000313" key="9">
    <source>
        <dbReference type="EMBL" id="ASJ75691.1"/>
    </source>
</evidence>
<dbReference type="AlphaFoldDB" id="A0A2Z2P0A5"/>
<feature type="transmembrane region" description="Helical" evidence="7">
    <location>
        <begin position="70"/>
        <end position="91"/>
    </location>
</feature>
<dbReference type="RefSeq" id="WP_088920577.1">
    <property type="nucleotide sequence ID" value="NZ_CP018632.1"/>
</dbReference>
<dbReference type="Proteomes" id="UP000250079">
    <property type="component" value="Chromosome"/>
</dbReference>
<feature type="transmembrane region" description="Helical" evidence="7">
    <location>
        <begin position="322"/>
        <end position="340"/>
    </location>
</feature>
<accession>A0A2Z2P0A5</accession>
<feature type="transmembrane region" description="Helical" evidence="7">
    <location>
        <begin position="412"/>
        <end position="433"/>
    </location>
</feature>
<dbReference type="PANTHER" id="PTHR43045">
    <property type="entry name" value="SHIKIMATE TRANSPORTER"/>
    <property type="match status" value="1"/>
</dbReference>
<dbReference type="Pfam" id="PF07690">
    <property type="entry name" value="MFS_1"/>
    <property type="match status" value="1"/>
</dbReference>
<evidence type="ECO:0000256" key="5">
    <source>
        <dbReference type="ARBA" id="ARBA00022989"/>
    </source>
</evidence>
<keyword evidence="4 7" id="KW-0812">Transmembrane</keyword>
<sequence>MVSETEPAQAGAQADKAQHLSGHVHLADIAIGVVIGRASEFFEFFVFAIACVLVFPYTIFPFVSPVEGTLYAFAVLALGFLARPVGTLFFTEIDRRYGRATRLTIALFLMGLSTVAISFLPSYEAQGWLVIASLCLFRCGQGAALGGSWDGTASLLALNSPPDRRGRYATLPQIGAPLGLILAASLYLFLIVSLSDEDFLLFGWRYPFFVTFAINVVALFARLRLTESVEFKTLYTSNELAPARTLDVIREEWQQIIIGAFTPLASLALFHMVTVFPLSWIMLNSSEHLELFIVIEIIAATFGLVAILASGPIADRIGRRRLLLRMAIAIAIFAVVSPLLLGRGGIVGEALYVLIGFILLGLSFGQSSGATASGTALKNRYTASAMTTDLAWLFGAGFAPFVALYLSEHFGIWLAGGYLLSGAVATVLALSLFTRRNEERREHDASWR</sequence>
<feature type="transmembrane region" description="Helical" evidence="7">
    <location>
        <begin position="204"/>
        <end position="223"/>
    </location>
</feature>
<dbReference type="EMBL" id="CP018632">
    <property type="protein sequence ID" value="ASJ75691.1"/>
    <property type="molecule type" value="Genomic_DNA"/>
</dbReference>
<evidence type="ECO:0000256" key="4">
    <source>
        <dbReference type="ARBA" id="ARBA00022692"/>
    </source>
</evidence>
<evidence type="ECO:0000256" key="7">
    <source>
        <dbReference type="SAM" id="Phobius"/>
    </source>
</evidence>
<dbReference type="OrthoDB" id="3690818at2"/>
<keyword evidence="6 7" id="KW-0472">Membrane</keyword>
<organism evidence="9 10">
    <name type="scientific">Granulosicoccus antarcticus IMCC3135</name>
    <dbReference type="NCBI Taxonomy" id="1192854"/>
    <lineage>
        <taxon>Bacteria</taxon>
        <taxon>Pseudomonadati</taxon>
        <taxon>Pseudomonadota</taxon>
        <taxon>Gammaproteobacteria</taxon>
        <taxon>Chromatiales</taxon>
        <taxon>Granulosicoccaceae</taxon>
        <taxon>Granulosicoccus</taxon>
    </lineage>
</organism>
<dbReference type="KEGG" id="gai:IMCC3135_28195"/>
<reference evidence="9 10" key="1">
    <citation type="submission" date="2016-12" db="EMBL/GenBank/DDBJ databases">
        <authorList>
            <person name="Song W.-J."/>
            <person name="Kurnit D.M."/>
        </authorList>
    </citation>
    <scope>NUCLEOTIDE SEQUENCE [LARGE SCALE GENOMIC DNA]</scope>
    <source>
        <strain evidence="9 10">IMCC3135</strain>
    </source>
</reference>
<dbReference type="InterPro" id="IPR036259">
    <property type="entry name" value="MFS_trans_sf"/>
</dbReference>
<proteinExistence type="predicted"/>
<evidence type="ECO:0000256" key="3">
    <source>
        <dbReference type="ARBA" id="ARBA00022475"/>
    </source>
</evidence>
<evidence type="ECO:0000256" key="6">
    <source>
        <dbReference type="ARBA" id="ARBA00023136"/>
    </source>
</evidence>
<evidence type="ECO:0000259" key="8">
    <source>
        <dbReference type="PROSITE" id="PS50850"/>
    </source>
</evidence>
<feature type="transmembrane region" description="Helical" evidence="7">
    <location>
        <begin position="168"/>
        <end position="192"/>
    </location>
</feature>
<comment type="subcellular location">
    <subcellularLocation>
        <location evidence="1">Cell membrane</location>
        <topology evidence="1">Multi-pass membrane protein</topology>
    </subcellularLocation>
</comment>